<keyword evidence="4" id="KW-1185">Reference proteome</keyword>
<protein>
    <submittedName>
        <fullName evidence="3">Short-chain dehydrogenase</fullName>
    </submittedName>
</protein>
<dbReference type="NCBIfam" id="NF004847">
    <property type="entry name" value="PRK06198.1"/>
    <property type="match status" value="1"/>
</dbReference>
<evidence type="ECO:0000313" key="3">
    <source>
        <dbReference type="EMBL" id="GLS19357.1"/>
    </source>
</evidence>
<evidence type="ECO:0000256" key="1">
    <source>
        <dbReference type="RuleBase" id="RU000363"/>
    </source>
</evidence>
<dbReference type="PANTHER" id="PTHR43975">
    <property type="entry name" value="ZGC:101858"/>
    <property type="match status" value="1"/>
</dbReference>
<gene>
    <name evidence="3" type="ORF">GCM10007874_23740</name>
</gene>
<dbReference type="PANTHER" id="PTHR43975:SF2">
    <property type="entry name" value="EG:BACR7A4.14 PROTEIN-RELATED"/>
    <property type="match status" value="1"/>
</dbReference>
<dbReference type="Pfam" id="PF00106">
    <property type="entry name" value="adh_short"/>
    <property type="match status" value="1"/>
</dbReference>
<sequence length="261" mass="27300">METQLKDKVALITGGTQGIGRAIAVAVAKSGAAGIALVGRNPDRGADAAREISSLGVPAHFIPAELGGAEAPSDVLKAAFARFERIDLLVNAAADTNRGTVAAASPDFFDRLYAVNVRTPLFLMQGVINHLAKRRAPGSIVNILSMNAHGGTPDLAIYASTKAALALLTKNAAFSHRFDRIRINGINVGWADTPAERQMQAVTLGLGEDWLARANAAQPSGSLLLPEDVARLALFLLSDASAPMTGSLIDQEQGFVIGVRE</sequence>
<accession>A0ABQ6CI92</accession>
<organism evidence="3 4">
    <name type="scientific">Labrys miyagiensis</name>
    <dbReference type="NCBI Taxonomy" id="346912"/>
    <lineage>
        <taxon>Bacteria</taxon>
        <taxon>Pseudomonadati</taxon>
        <taxon>Pseudomonadota</taxon>
        <taxon>Alphaproteobacteria</taxon>
        <taxon>Hyphomicrobiales</taxon>
        <taxon>Xanthobacteraceae</taxon>
        <taxon>Labrys</taxon>
    </lineage>
</organism>
<dbReference type="InterPro" id="IPR057326">
    <property type="entry name" value="KR_dom"/>
</dbReference>
<comment type="caution">
    <text evidence="3">The sequence shown here is derived from an EMBL/GenBank/DDBJ whole genome shotgun (WGS) entry which is preliminary data.</text>
</comment>
<dbReference type="PRINTS" id="PR00080">
    <property type="entry name" value="SDRFAMILY"/>
</dbReference>
<dbReference type="PRINTS" id="PR00081">
    <property type="entry name" value="GDHRDH"/>
</dbReference>
<comment type="similarity">
    <text evidence="1">Belongs to the short-chain dehydrogenases/reductases (SDR) family.</text>
</comment>
<dbReference type="InterPro" id="IPR020904">
    <property type="entry name" value="Sc_DH/Rdtase_CS"/>
</dbReference>
<dbReference type="Proteomes" id="UP001156882">
    <property type="component" value="Unassembled WGS sequence"/>
</dbReference>
<dbReference type="CDD" id="cd05233">
    <property type="entry name" value="SDR_c"/>
    <property type="match status" value="1"/>
</dbReference>
<dbReference type="PROSITE" id="PS00061">
    <property type="entry name" value="ADH_SHORT"/>
    <property type="match status" value="1"/>
</dbReference>
<proteinExistence type="inferred from homology"/>
<dbReference type="EMBL" id="BSPC01000022">
    <property type="protein sequence ID" value="GLS19357.1"/>
    <property type="molecule type" value="Genomic_DNA"/>
</dbReference>
<dbReference type="SMART" id="SM00822">
    <property type="entry name" value="PKS_KR"/>
    <property type="match status" value="1"/>
</dbReference>
<dbReference type="RefSeq" id="WP_284312276.1">
    <property type="nucleotide sequence ID" value="NZ_BSPC01000022.1"/>
</dbReference>
<dbReference type="InterPro" id="IPR036291">
    <property type="entry name" value="NAD(P)-bd_dom_sf"/>
</dbReference>
<reference evidence="4" key="1">
    <citation type="journal article" date="2019" name="Int. J. Syst. Evol. Microbiol.">
        <title>The Global Catalogue of Microorganisms (GCM) 10K type strain sequencing project: providing services to taxonomists for standard genome sequencing and annotation.</title>
        <authorList>
            <consortium name="The Broad Institute Genomics Platform"/>
            <consortium name="The Broad Institute Genome Sequencing Center for Infectious Disease"/>
            <person name="Wu L."/>
            <person name="Ma J."/>
        </authorList>
    </citation>
    <scope>NUCLEOTIDE SEQUENCE [LARGE SCALE GENOMIC DNA]</scope>
    <source>
        <strain evidence="4">NBRC 101365</strain>
    </source>
</reference>
<feature type="domain" description="Ketoreductase" evidence="2">
    <location>
        <begin position="8"/>
        <end position="152"/>
    </location>
</feature>
<dbReference type="SUPFAM" id="SSF51735">
    <property type="entry name" value="NAD(P)-binding Rossmann-fold domains"/>
    <property type="match status" value="1"/>
</dbReference>
<name>A0ABQ6CI92_9HYPH</name>
<dbReference type="InterPro" id="IPR002347">
    <property type="entry name" value="SDR_fam"/>
</dbReference>
<evidence type="ECO:0000259" key="2">
    <source>
        <dbReference type="SMART" id="SM00822"/>
    </source>
</evidence>
<dbReference type="Gene3D" id="3.40.50.720">
    <property type="entry name" value="NAD(P)-binding Rossmann-like Domain"/>
    <property type="match status" value="1"/>
</dbReference>
<evidence type="ECO:0000313" key="4">
    <source>
        <dbReference type="Proteomes" id="UP001156882"/>
    </source>
</evidence>